<feature type="active site" evidence="5">
    <location>
        <position position="265"/>
    </location>
</feature>
<dbReference type="EMBL" id="HBHK01013887">
    <property type="protein sequence ID" value="CAD9685236.1"/>
    <property type="molecule type" value="Transcribed_RNA"/>
</dbReference>
<accession>A0A7S2WGK0</accession>
<dbReference type="SUPFAM" id="SSF53720">
    <property type="entry name" value="ALDH-like"/>
    <property type="match status" value="1"/>
</dbReference>
<dbReference type="InterPro" id="IPR016163">
    <property type="entry name" value="Ald_DH_C"/>
</dbReference>
<gene>
    <name evidence="8" type="ORF">QSP1433_LOCUS8726</name>
</gene>
<evidence type="ECO:0000256" key="4">
    <source>
        <dbReference type="ARBA" id="ARBA00024226"/>
    </source>
</evidence>
<dbReference type="PROSITE" id="PS00070">
    <property type="entry name" value="ALDEHYDE_DEHYDR_CYS"/>
    <property type="match status" value="1"/>
</dbReference>
<dbReference type="InterPro" id="IPR016160">
    <property type="entry name" value="Ald_DH_CS_CYS"/>
</dbReference>
<dbReference type="InterPro" id="IPR029510">
    <property type="entry name" value="Ald_DH_CS_GLU"/>
</dbReference>
<dbReference type="Gene3D" id="3.40.309.10">
    <property type="entry name" value="Aldehyde Dehydrogenase, Chain A, domain 2"/>
    <property type="match status" value="1"/>
</dbReference>
<proteinExistence type="inferred from homology"/>
<evidence type="ECO:0000256" key="2">
    <source>
        <dbReference type="ARBA" id="ARBA00023002"/>
    </source>
</evidence>
<name>A0A7S2WGK0_9STRA</name>
<dbReference type="InterPro" id="IPR016161">
    <property type="entry name" value="Ald_DH/histidinol_DH"/>
</dbReference>
<dbReference type="GO" id="GO:0004029">
    <property type="term" value="F:aldehyde dehydrogenase (NAD+) activity"/>
    <property type="evidence" value="ECO:0007669"/>
    <property type="project" value="UniProtKB-EC"/>
</dbReference>
<keyword evidence="3" id="KW-0520">NAD</keyword>
<evidence type="ECO:0000256" key="5">
    <source>
        <dbReference type="PROSITE-ProRule" id="PRU10007"/>
    </source>
</evidence>
<evidence type="ECO:0000256" key="3">
    <source>
        <dbReference type="ARBA" id="ARBA00023027"/>
    </source>
</evidence>
<organism evidence="8">
    <name type="scientific">Mucochytrium quahogii</name>
    <dbReference type="NCBI Taxonomy" id="96639"/>
    <lineage>
        <taxon>Eukaryota</taxon>
        <taxon>Sar</taxon>
        <taxon>Stramenopiles</taxon>
        <taxon>Bigyra</taxon>
        <taxon>Labyrinthulomycetes</taxon>
        <taxon>Thraustochytrida</taxon>
        <taxon>Thraustochytriidae</taxon>
        <taxon>Mucochytrium</taxon>
    </lineage>
</organism>
<dbReference type="InterPro" id="IPR015590">
    <property type="entry name" value="Aldehyde_DH_dom"/>
</dbReference>
<dbReference type="EC" id="1.2.1.3" evidence="4"/>
<dbReference type="InterPro" id="IPR016162">
    <property type="entry name" value="Ald_DH_N"/>
</dbReference>
<dbReference type="FunFam" id="3.40.309.10:FF:000001">
    <property type="entry name" value="Mitochondrial aldehyde dehydrogenase 2"/>
    <property type="match status" value="1"/>
</dbReference>
<dbReference type="AlphaFoldDB" id="A0A7S2WGK0"/>
<reference evidence="8" key="1">
    <citation type="submission" date="2021-01" db="EMBL/GenBank/DDBJ databases">
        <authorList>
            <person name="Corre E."/>
            <person name="Pelletier E."/>
            <person name="Niang G."/>
            <person name="Scheremetjew M."/>
            <person name="Finn R."/>
            <person name="Kale V."/>
            <person name="Holt S."/>
            <person name="Cochrane G."/>
            <person name="Meng A."/>
            <person name="Brown T."/>
            <person name="Cohen L."/>
        </authorList>
    </citation>
    <scope>NUCLEOTIDE SEQUENCE</scope>
    <source>
        <strain evidence="8">NY070348D</strain>
    </source>
</reference>
<dbReference type="FunFam" id="3.40.605.10:FF:000029">
    <property type="entry name" value="Aldehyde dehydrogenase, mitochondrial"/>
    <property type="match status" value="1"/>
</dbReference>
<dbReference type="Pfam" id="PF00171">
    <property type="entry name" value="Aldedh"/>
    <property type="match status" value="1"/>
</dbReference>
<dbReference type="PANTHER" id="PTHR11699">
    <property type="entry name" value="ALDEHYDE DEHYDROGENASE-RELATED"/>
    <property type="match status" value="1"/>
</dbReference>
<feature type="domain" description="Aldehyde dehydrogenase" evidence="7">
    <location>
        <begin position="27"/>
        <end position="488"/>
    </location>
</feature>
<evidence type="ECO:0000313" key="8">
    <source>
        <dbReference type="EMBL" id="CAD9685236.1"/>
    </source>
</evidence>
<evidence type="ECO:0000256" key="6">
    <source>
        <dbReference type="RuleBase" id="RU003345"/>
    </source>
</evidence>
<keyword evidence="2 6" id="KW-0560">Oxidoreductase</keyword>
<evidence type="ECO:0000256" key="1">
    <source>
        <dbReference type="ARBA" id="ARBA00009986"/>
    </source>
</evidence>
<dbReference type="CDD" id="cd07091">
    <property type="entry name" value="ALDH_F1-2_Ald2-like"/>
    <property type="match status" value="1"/>
</dbReference>
<evidence type="ECO:0000259" key="7">
    <source>
        <dbReference type="Pfam" id="PF00171"/>
    </source>
</evidence>
<comment type="similarity">
    <text evidence="1 6">Belongs to the aldehyde dehydrogenase family.</text>
</comment>
<dbReference type="Gene3D" id="3.40.605.10">
    <property type="entry name" value="Aldehyde Dehydrogenase, Chain A, domain 1"/>
    <property type="match status" value="1"/>
</dbReference>
<sequence length="494" mass="53394">MSMQIETSKLETRLFINGEFVPGVLGKTFPTVNPSTEQTICQVHEATEEDVDKAVEAASEAFKIGSKWRSMSGSERRDLMLKFADLIERDIEFLMNLESLDNGKPVAADGKTYGSKNDLRSLIKCIRYYAGWADKIEGKTVPIDGEFLSLTLHEPVGVCGAIIAWNFPLSLFGWKVGPALATGNVIIVKTSEKTPLSALAVARLVQEAGFPPGVVQILSGYGPTAGKALALHQKVDKIAFTGSTAVGKLIQQYAGQSNLKNVSLELGGKSPLVICEDADLEQAATAAHIGLFVNQGQVCCASSRIFVQDTIYDKFLAKIMELTSKVKIGDQFTPGITQGPQIDKIQFDKVLGYIETGKREGATCQTGGARHGSKGYFVQPTVFTDVKDDMRIAKEEIFGPVMCLMKFSTLDEVIERANNTVYGLAAGVCTRDVGKAIRLAKAIRAGTIWVNCYGVVDAASCFHGYKQSGTGMELGGYGLEGYLEVKTITIPIDR</sequence>
<dbReference type="PROSITE" id="PS00687">
    <property type="entry name" value="ALDEHYDE_DEHYDR_GLU"/>
    <property type="match status" value="1"/>
</dbReference>
<protein>
    <recommendedName>
        <fullName evidence="4">aldehyde dehydrogenase (NAD(+))</fullName>
        <ecNumber evidence="4">1.2.1.3</ecNumber>
    </recommendedName>
</protein>